<accession>A0A1B0AS10</accession>
<dbReference type="EMBL" id="JXJN01002638">
    <property type="status" value="NOT_ANNOTATED_CDS"/>
    <property type="molecule type" value="Genomic_DNA"/>
</dbReference>
<proteinExistence type="predicted"/>
<reference evidence="3" key="1">
    <citation type="submission" date="2015-01" db="EMBL/GenBank/DDBJ databases">
        <authorList>
            <person name="Aksoy S."/>
            <person name="Warren W."/>
            <person name="Wilson R.K."/>
        </authorList>
    </citation>
    <scope>NUCLEOTIDE SEQUENCE [LARGE SCALE GENOMIC DNA]</scope>
    <source>
        <strain evidence="3">IAEA</strain>
    </source>
</reference>
<keyword evidence="1" id="KW-1133">Transmembrane helix</keyword>
<keyword evidence="3" id="KW-1185">Reference proteome</keyword>
<evidence type="ECO:0000313" key="3">
    <source>
        <dbReference type="Proteomes" id="UP000092460"/>
    </source>
</evidence>
<sequence>MYTFMLSKLSKHLCASEGLVKHWRKKEIHNLRAIDVFADPVDNRYNENMCTCMHIVVDVIVLYSVFIFLAIYIELLKIIFVFLRLQIEANIYTKIYLSKSCLI</sequence>
<keyword evidence="1" id="KW-0812">Transmembrane</keyword>
<dbReference type="AlphaFoldDB" id="A0A1B0AS10"/>
<feature type="transmembrane region" description="Helical" evidence="1">
    <location>
        <begin position="60"/>
        <end position="83"/>
    </location>
</feature>
<protein>
    <submittedName>
        <fullName evidence="2">Uncharacterized protein</fullName>
    </submittedName>
</protein>
<dbReference type="EMBL" id="JXJN01002637">
    <property type="status" value="NOT_ANNOTATED_CDS"/>
    <property type="molecule type" value="Genomic_DNA"/>
</dbReference>
<dbReference type="VEuPathDB" id="VectorBase:GPPI006466"/>
<dbReference type="EnsemblMetazoa" id="GPPI006466-RA">
    <property type="protein sequence ID" value="GPPI006466-PA"/>
    <property type="gene ID" value="GPPI006466"/>
</dbReference>
<reference evidence="2" key="2">
    <citation type="submission" date="2020-05" db="UniProtKB">
        <authorList>
            <consortium name="EnsemblMetazoa"/>
        </authorList>
    </citation>
    <scope>IDENTIFICATION</scope>
    <source>
        <strain evidence="2">IAEA</strain>
    </source>
</reference>
<name>A0A1B0AS10_9MUSC</name>
<evidence type="ECO:0000313" key="2">
    <source>
        <dbReference type="EnsemblMetazoa" id="GPPI006466-PA"/>
    </source>
</evidence>
<dbReference type="Proteomes" id="UP000092460">
    <property type="component" value="Unassembled WGS sequence"/>
</dbReference>
<evidence type="ECO:0000256" key="1">
    <source>
        <dbReference type="SAM" id="Phobius"/>
    </source>
</evidence>
<organism evidence="2 3">
    <name type="scientific">Glossina palpalis gambiensis</name>
    <dbReference type="NCBI Taxonomy" id="67801"/>
    <lineage>
        <taxon>Eukaryota</taxon>
        <taxon>Metazoa</taxon>
        <taxon>Ecdysozoa</taxon>
        <taxon>Arthropoda</taxon>
        <taxon>Hexapoda</taxon>
        <taxon>Insecta</taxon>
        <taxon>Pterygota</taxon>
        <taxon>Neoptera</taxon>
        <taxon>Endopterygota</taxon>
        <taxon>Diptera</taxon>
        <taxon>Brachycera</taxon>
        <taxon>Muscomorpha</taxon>
        <taxon>Hippoboscoidea</taxon>
        <taxon>Glossinidae</taxon>
        <taxon>Glossina</taxon>
    </lineage>
</organism>
<keyword evidence="1" id="KW-0472">Membrane</keyword>